<comment type="subcellular location">
    <subcellularLocation>
        <location evidence="9 10">Cytoplasm</location>
    </subcellularLocation>
</comment>
<keyword evidence="5 9" id="KW-0133">Cell shape</keyword>
<evidence type="ECO:0000256" key="8">
    <source>
        <dbReference type="ARBA" id="ARBA00023316"/>
    </source>
</evidence>
<keyword evidence="3 9" id="KW-0547">Nucleotide-binding</keyword>
<evidence type="ECO:0000256" key="7">
    <source>
        <dbReference type="ARBA" id="ARBA00023306"/>
    </source>
</evidence>
<comment type="similarity">
    <text evidence="9">Belongs to the MurCDEF family. MurF subfamily.</text>
</comment>
<accession>A0A8E4EY16</accession>
<protein>
    <recommendedName>
        <fullName evidence="9 10">UDP-N-acetylmuramoyl-tripeptide--D-alanyl-D-alanine ligase</fullName>
        <ecNumber evidence="9 10">6.3.2.10</ecNumber>
    </recommendedName>
    <alternativeName>
        <fullName evidence="9">D-alanyl-D-alanine-adding enzyme</fullName>
    </alternativeName>
</protein>
<dbReference type="EMBL" id="LR890047">
    <property type="protein sequence ID" value="CAD6508540.1"/>
    <property type="molecule type" value="Genomic_DNA"/>
</dbReference>
<keyword evidence="6 9" id="KW-0573">Peptidoglycan synthesis</keyword>
<gene>
    <name evidence="9 14" type="primary">murF</name>
    <name evidence="14" type="ORF">PROFFT_A_01710</name>
</gene>
<comment type="pathway">
    <text evidence="9 10">Cell wall biogenesis; peptidoglycan biosynthesis.</text>
</comment>
<dbReference type="InterPro" id="IPR005863">
    <property type="entry name" value="UDP-N-AcMur_synth"/>
</dbReference>
<dbReference type="GO" id="GO:0051301">
    <property type="term" value="P:cell division"/>
    <property type="evidence" value="ECO:0007669"/>
    <property type="project" value="UniProtKB-KW"/>
</dbReference>
<organism evidence="14 15">
    <name type="scientific">Candidatus Profftia tarda</name>
    <dbReference type="NCBI Taxonomy" id="1177216"/>
    <lineage>
        <taxon>Bacteria</taxon>
        <taxon>Pseudomonadati</taxon>
        <taxon>Pseudomonadota</taxon>
        <taxon>Gammaproteobacteria</taxon>
        <taxon>Enterobacterales</taxon>
        <taxon>Enterobacteriaceae</taxon>
        <taxon>Candidatus Profftia</taxon>
    </lineage>
</organism>
<keyword evidence="2 9" id="KW-0132">Cell division</keyword>
<keyword evidence="15" id="KW-1185">Reference proteome</keyword>
<keyword evidence="9" id="KW-0963">Cytoplasm</keyword>
<evidence type="ECO:0000313" key="15">
    <source>
        <dbReference type="Proteomes" id="UP000683585"/>
    </source>
</evidence>
<sequence>MFPISLEIIAQVVHGKLIGTDIQVRDVVIDTRKITSNCMFIALKGKRFDAHDFAVDAIQKGANTLLVSKYLPISVPQILVADTRIALCLLASWSRQQVSARIIALTGSSGKTLVKEITASILQYCGNVLHTTGNFNNNIGVSLTLLLLKPEHKFAVLELGANHIGEISYTSNLVKPESVLINNIAAAHLEGFGSLAGVAKAKGEIFDGLALNGTAIINADSNDWSNWKEKIAAQRVWRFSLNEGKEVDFFATGVRVTQEVTEFKLHTPFGTISVALLLPGYHNIANVLAASALAISVGATLENIQKGLNELKAIPGRLFPISLNKQQLILDDTYNANVGSMIAAAHVLSSKPGYRVMVVGYMEELGTEEAEYHRQVGIAFREVGVNKVLSVGGLSYIISEASGCGEHFTDKKSLVQRLKNILSEHSTITVLVKGSRGSAMEQVVHALSV</sequence>
<dbReference type="UniPathway" id="UPA00219"/>
<dbReference type="PANTHER" id="PTHR43024">
    <property type="entry name" value="UDP-N-ACETYLMURAMOYL-TRIPEPTIDE--D-ALANYL-D-ALANINE LIGASE"/>
    <property type="match status" value="1"/>
</dbReference>
<dbReference type="HAMAP" id="MF_02019">
    <property type="entry name" value="MurF"/>
    <property type="match status" value="1"/>
</dbReference>
<reference evidence="14" key="1">
    <citation type="submission" date="2020-10" db="EMBL/GenBank/DDBJ databases">
        <authorList>
            <person name="Szabo G."/>
        </authorList>
    </citation>
    <scope>NUCLEOTIDE SEQUENCE</scope>
    <source>
        <strain evidence="14">PROFFT</strain>
    </source>
</reference>
<dbReference type="PANTHER" id="PTHR43024:SF1">
    <property type="entry name" value="UDP-N-ACETYLMURAMOYL-TRIPEPTIDE--D-ALANYL-D-ALANINE LIGASE"/>
    <property type="match status" value="1"/>
</dbReference>
<dbReference type="EC" id="6.3.2.10" evidence="9 10"/>
<dbReference type="KEGG" id="ptf:PROFFT_A_01710"/>
<dbReference type="NCBIfam" id="NF008041">
    <property type="entry name" value="PRK10773.1"/>
    <property type="match status" value="1"/>
</dbReference>
<evidence type="ECO:0000259" key="11">
    <source>
        <dbReference type="Pfam" id="PF01225"/>
    </source>
</evidence>
<keyword evidence="8 9" id="KW-0961">Cell wall biogenesis/degradation</keyword>
<dbReference type="Pfam" id="PF01225">
    <property type="entry name" value="Mur_ligase"/>
    <property type="match status" value="1"/>
</dbReference>
<proteinExistence type="inferred from homology"/>
<dbReference type="InterPro" id="IPR004101">
    <property type="entry name" value="Mur_ligase_C"/>
</dbReference>
<feature type="domain" description="Mur ligase C-terminal" evidence="12">
    <location>
        <begin position="316"/>
        <end position="436"/>
    </location>
</feature>
<dbReference type="GO" id="GO:0071555">
    <property type="term" value="P:cell wall organization"/>
    <property type="evidence" value="ECO:0007669"/>
    <property type="project" value="UniProtKB-KW"/>
</dbReference>
<comment type="function">
    <text evidence="9 10">Involved in cell wall formation. Catalyzes the final step in the synthesis of UDP-N-acetylmuramoyl-pentapeptide, the precursor of murein.</text>
</comment>
<evidence type="ECO:0000259" key="12">
    <source>
        <dbReference type="Pfam" id="PF02875"/>
    </source>
</evidence>
<dbReference type="InterPro" id="IPR051046">
    <property type="entry name" value="MurCDEF_CellWall_CoF430Synth"/>
</dbReference>
<feature type="domain" description="Mur ligase central" evidence="13">
    <location>
        <begin position="106"/>
        <end position="294"/>
    </location>
</feature>
<evidence type="ECO:0000256" key="10">
    <source>
        <dbReference type="RuleBase" id="RU004136"/>
    </source>
</evidence>
<dbReference type="GO" id="GO:0005524">
    <property type="term" value="F:ATP binding"/>
    <property type="evidence" value="ECO:0007669"/>
    <property type="project" value="UniProtKB-UniRule"/>
</dbReference>
<evidence type="ECO:0000256" key="5">
    <source>
        <dbReference type="ARBA" id="ARBA00022960"/>
    </source>
</evidence>
<evidence type="ECO:0000313" key="14">
    <source>
        <dbReference type="EMBL" id="CAD6508540.1"/>
    </source>
</evidence>
<dbReference type="NCBIfam" id="TIGR01143">
    <property type="entry name" value="murF"/>
    <property type="match status" value="1"/>
</dbReference>
<feature type="domain" description="Mur ligase N-terminal catalytic" evidence="11">
    <location>
        <begin position="27"/>
        <end position="69"/>
    </location>
</feature>
<dbReference type="Pfam" id="PF08245">
    <property type="entry name" value="Mur_ligase_M"/>
    <property type="match status" value="1"/>
</dbReference>
<evidence type="ECO:0000256" key="9">
    <source>
        <dbReference type="HAMAP-Rule" id="MF_02019"/>
    </source>
</evidence>
<evidence type="ECO:0000256" key="3">
    <source>
        <dbReference type="ARBA" id="ARBA00022741"/>
    </source>
</evidence>
<evidence type="ECO:0000259" key="13">
    <source>
        <dbReference type="Pfam" id="PF08245"/>
    </source>
</evidence>
<keyword evidence="7 9" id="KW-0131">Cell cycle</keyword>
<dbReference type="RefSeq" id="WP_216782603.1">
    <property type="nucleotide sequence ID" value="NZ_LR890047.1"/>
</dbReference>
<keyword evidence="4 9" id="KW-0067">ATP-binding</keyword>
<keyword evidence="1 9" id="KW-0436">Ligase</keyword>
<dbReference type="GO" id="GO:0008360">
    <property type="term" value="P:regulation of cell shape"/>
    <property type="evidence" value="ECO:0007669"/>
    <property type="project" value="UniProtKB-KW"/>
</dbReference>
<dbReference type="GO" id="GO:0005737">
    <property type="term" value="C:cytoplasm"/>
    <property type="evidence" value="ECO:0007669"/>
    <property type="project" value="UniProtKB-SubCell"/>
</dbReference>
<evidence type="ECO:0000256" key="2">
    <source>
        <dbReference type="ARBA" id="ARBA00022618"/>
    </source>
</evidence>
<dbReference type="Pfam" id="PF02875">
    <property type="entry name" value="Mur_ligase_C"/>
    <property type="match status" value="1"/>
</dbReference>
<name>A0A8E4EY16_9ENTR</name>
<dbReference type="GO" id="GO:0009252">
    <property type="term" value="P:peptidoglycan biosynthetic process"/>
    <property type="evidence" value="ECO:0007669"/>
    <property type="project" value="UniProtKB-UniRule"/>
</dbReference>
<comment type="caution">
    <text evidence="9">Lacks conserved residue(s) required for the propagation of feature annotation.</text>
</comment>
<dbReference type="InterPro" id="IPR013221">
    <property type="entry name" value="Mur_ligase_cen"/>
</dbReference>
<evidence type="ECO:0000256" key="1">
    <source>
        <dbReference type="ARBA" id="ARBA00022598"/>
    </source>
</evidence>
<dbReference type="AlphaFoldDB" id="A0A8E4EY16"/>
<dbReference type="Proteomes" id="UP000683585">
    <property type="component" value="Chromosome"/>
</dbReference>
<evidence type="ECO:0000256" key="6">
    <source>
        <dbReference type="ARBA" id="ARBA00022984"/>
    </source>
</evidence>
<evidence type="ECO:0000256" key="4">
    <source>
        <dbReference type="ARBA" id="ARBA00022840"/>
    </source>
</evidence>
<comment type="catalytic activity">
    <reaction evidence="9 10">
        <text>D-alanyl-D-alanine + UDP-N-acetyl-alpha-D-muramoyl-L-alanyl-gamma-D-glutamyl-meso-2,6-diaminopimelate + ATP = UDP-N-acetyl-alpha-D-muramoyl-L-alanyl-gamma-D-glutamyl-meso-2,6-diaminopimeloyl-D-alanyl-D-alanine + ADP + phosphate + H(+)</text>
        <dbReference type="Rhea" id="RHEA:28374"/>
        <dbReference type="ChEBI" id="CHEBI:15378"/>
        <dbReference type="ChEBI" id="CHEBI:30616"/>
        <dbReference type="ChEBI" id="CHEBI:43474"/>
        <dbReference type="ChEBI" id="CHEBI:57822"/>
        <dbReference type="ChEBI" id="CHEBI:61386"/>
        <dbReference type="ChEBI" id="CHEBI:83905"/>
        <dbReference type="ChEBI" id="CHEBI:456216"/>
        <dbReference type="EC" id="6.3.2.10"/>
    </reaction>
</comment>
<dbReference type="GO" id="GO:0047480">
    <property type="term" value="F:UDP-N-acetylmuramoyl-tripeptide-D-alanyl-D-alanine ligase activity"/>
    <property type="evidence" value="ECO:0007669"/>
    <property type="project" value="UniProtKB-UniRule"/>
</dbReference>
<dbReference type="InterPro" id="IPR000713">
    <property type="entry name" value="Mur_ligase_N"/>
</dbReference>